<evidence type="ECO:0000259" key="11">
    <source>
        <dbReference type="Pfam" id="PF00082"/>
    </source>
</evidence>
<dbReference type="SUPFAM" id="SSF52025">
    <property type="entry name" value="PA domain"/>
    <property type="match status" value="1"/>
</dbReference>
<evidence type="ECO:0000256" key="6">
    <source>
        <dbReference type="ARBA" id="ARBA00022801"/>
    </source>
</evidence>
<dbReference type="InterPro" id="IPR036852">
    <property type="entry name" value="Peptidase_S8/S53_dom_sf"/>
</dbReference>
<keyword evidence="2" id="KW-0134">Cell wall</keyword>
<dbReference type="InterPro" id="IPR015500">
    <property type="entry name" value="Peptidase_S8_subtilisin-rel"/>
</dbReference>
<feature type="active site" description="Charge relay system" evidence="8 9">
    <location>
        <position position="150"/>
    </location>
</feature>
<dbReference type="PANTHER" id="PTHR43806:SF66">
    <property type="entry name" value="SERIN ENDOPEPTIDASE"/>
    <property type="match status" value="1"/>
</dbReference>
<feature type="domain" description="C5a peptidase/Subtilisin-like protease SBT2-like Fn3-like" evidence="13">
    <location>
        <begin position="602"/>
        <end position="716"/>
    </location>
</feature>
<keyword evidence="6 9" id="KW-0378">Hydrolase</keyword>
<evidence type="ECO:0000313" key="14">
    <source>
        <dbReference type="EMBL" id="KAK6336874.1"/>
    </source>
</evidence>
<evidence type="ECO:0000256" key="8">
    <source>
        <dbReference type="PIRSR" id="PIRSR615500-1"/>
    </source>
</evidence>
<evidence type="ECO:0000256" key="3">
    <source>
        <dbReference type="ARBA" id="ARBA00022525"/>
    </source>
</evidence>
<dbReference type="PROSITE" id="PS00137">
    <property type="entry name" value="SUBTILASE_HIS"/>
    <property type="match status" value="1"/>
</dbReference>
<dbReference type="InterPro" id="IPR034187">
    <property type="entry name" value="Peptidases_S8_5"/>
</dbReference>
<name>A0AAN8MKJ9_9PEZI</name>
<dbReference type="PRINTS" id="PR00723">
    <property type="entry name" value="SUBTILISIN"/>
</dbReference>
<comment type="caution">
    <text evidence="14">The sequence shown here is derived from an EMBL/GenBank/DDBJ whole genome shotgun (WGS) entry which is preliminary data.</text>
</comment>
<dbReference type="AlphaFoldDB" id="A0AAN8MKJ9"/>
<dbReference type="Pfam" id="PF06280">
    <property type="entry name" value="fn3_5"/>
    <property type="match status" value="1"/>
</dbReference>
<organism evidence="14 15">
    <name type="scientific">Orbilia javanica</name>
    <dbReference type="NCBI Taxonomy" id="47235"/>
    <lineage>
        <taxon>Eukaryota</taxon>
        <taxon>Fungi</taxon>
        <taxon>Dikarya</taxon>
        <taxon>Ascomycota</taxon>
        <taxon>Pezizomycotina</taxon>
        <taxon>Orbiliomycetes</taxon>
        <taxon>Orbiliales</taxon>
        <taxon>Orbiliaceae</taxon>
        <taxon>Orbilia</taxon>
    </lineage>
</organism>
<dbReference type="InterPro" id="IPR050131">
    <property type="entry name" value="Peptidase_S8_subtilisin-like"/>
</dbReference>
<dbReference type="Proteomes" id="UP001313282">
    <property type="component" value="Unassembled WGS sequence"/>
</dbReference>
<evidence type="ECO:0000256" key="9">
    <source>
        <dbReference type="PROSITE-ProRule" id="PRU01240"/>
    </source>
</evidence>
<keyword evidence="3" id="KW-0964">Secreted</keyword>
<dbReference type="InterPro" id="IPR010435">
    <property type="entry name" value="C5a/SBT2-like_Fn3"/>
</dbReference>
<dbReference type="GO" id="GO:0006508">
    <property type="term" value="P:proteolysis"/>
    <property type="evidence" value="ECO:0007669"/>
    <property type="project" value="UniProtKB-KW"/>
</dbReference>
<dbReference type="Pfam" id="PF00082">
    <property type="entry name" value="Peptidase_S8"/>
    <property type="match status" value="1"/>
</dbReference>
<keyword evidence="4 9" id="KW-0645">Protease</keyword>
<evidence type="ECO:0000256" key="7">
    <source>
        <dbReference type="ARBA" id="ARBA00022825"/>
    </source>
</evidence>
<keyword evidence="5 10" id="KW-0732">Signal</keyword>
<comment type="similarity">
    <text evidence="1 9">Belongs to the peptidase S8 family.</text>
</comment>
<dbReference type="GO" id="GO:0016020">
    <property type="term" value="C:membrane"/>
    <property type="evidence" value="ECO:0007669"/>
    <property type="project" value="InterPro"/>
</dbReference>
<feature type="active site" description="Charge relay system" evidence="8 9">
    <location>
        <position position="520"/>
    </location>
</feature>
<dbReference type="InterPro" id="IPR046450">
    <property type="entry name" value="PA_dom_sf"/>
</dbReference>
<feature type="active site" description="Charge relay system" evidence="8 9">
    <location>
        <position position="199"/>
    </location>
</feature>
<reference evidence="14 15" key="1">
    <citation type="submission" date="2019-10" db="EMBL/GenBank/DDBJ databases">
        <authorList>
            <person name="Palmer J.M."/>
        </authorList>
    </citation>
    <scope>NUCLEOTIDE SEQUENCE [LARGE SCALE GENOMIC DNA]</scope>
    <source>
        <strain evidence="14 15">TWF718</strain>
    </source>
</reference>
<feature type="domain" description="PA" evidence="12">
    <location>
        <begin position="361"/>
        <end position="417"/>
    </location>
</feature>
<protein>
    <submittedName>
        <fullName evidence="14">Uncharacterized protein</fullName>
    </submittedName>
</protein>
<dbReference type="InterPro" id="IPR000209">
    <property type="entry name" value="Peptidase_S8/S53_dom"/>
</dbReference>
<dbReference type="InterPro" id="IPR023827">
    <property type="entry name" value="Peptidase_S8_Asp-AS"/>
</dbReference>
<dbReference type="PANTHER" id="PTHR43806">
    <property type="entry name" value="PEPTIDASE S8"/>
    <property type="match status" value="1"/>
</dbReference>
<evidence type="ECO:0000259" key="13">
    <source>
        <dbReference type="Pfam" id="PF06280"/>
    </source>
</evidence>
<dbReference type="Pfam" id="PF02225">
    <property type="entry name" value="PA"/>
    <property type="match status" value="1"/>
</dbReference>
<dbReference type="Gene3D" id="3.40.50.200">
    <property type="entry name" value="Peptidase S8/S53 domain"/>
    <property type="match status" value="2"/>
</dbReference>
<evidence type="ECO:0000256" key="1">
    <source>
        <dbReference type="ARBA" id="ARBA00011073"/>
    </source>
</evidence>
<dbReference type="SUPFAM" id="SSF52743">
    <property type="entry name" value="Subtilisin-like"/>
    <property type="match status" value="1"/>
</dbReference>
<keyword evidence="15" id="KW-1185">Reference proteome</keyword>
<dbReference type="PROSITE" id="PS51892">
    <property type="entry name" value="SUBTILASE"/>
    <property type="match status" value="1"/>
</dbReference>
<dbReference type="CDD" id="cd07489">
    <property type="entry name" value="Peptidases_S8_5"/>
    <property type="match status" value="1"/>
</dbReference>
<dbReference type="GO" id="GO:0004252">
    <property type="term" value="F:serine-type endopeptidase activity"/>
    <property type="evidence" value="ECO:0007669"/>
    <property type="project" value="UniProtKB-UniRule"/>
</dbReference>
<evidence type="ECO:0000313" key="15">
    <source>
        <dbReference type="Proteomes" id="UP001313282"/>
    </source>
</evidence>
<evidence type="ECO:0000256" key="10">
    <source>
        <dbReference type="SAM" id="SignalP"/>
    </source>
</evidence>
<dbReference type="EMBL" id="JAVHNR010000007">
    <property type="protein sequence ID" value="KAK6336874.1"/>
    <property type="molecule type" value="Genomic_DNA"/>
</dbReference>
<feature type="domain" description="Peptidase S8/S53" evidence="11">
    <location>
        <begin position="141"/>
        <end position="563"/>
    </location>
</feature>
<sequence>MHLKTVFGFVGLLSSALARDVVPGAYIAEIKGTTANGFLNKARVSGIKVSHRMTLDQDASIFNGVSFKLEEDTPENRAKISSWREVVKLFPIQIYNSTAPMTEQVVEDVGKIIKRSNWPVDSYPPHVQGGVDKVRAEGLDGQGIKVAIVDTGIDYTHPSLGGGFGPGFKVAVGYDFVGDSYNGRNTPVPDNDPMDCGGHGTHVAGIVAAIDTRFDFTGVAPNVTLGAYKVFGCPSIGTTDDVLISAFTRAVADGADVISASVSSSGGWGEYAWPQAVTRIVEDHGIPCVIGAGNSGSQGLFYASSAADAVGAIGVGYVDPLIVPRIYQTATVFASSGQNALISYYTATLRFPVGQLFELYAPVVDGQISDGCAGLPADSGDISQKIVVMRAGNCPFQDKVDAATEKGALKILLIEDLSSTFSMAIDGFVYVSRAASETNAALLALLSSGGTLSVTFQANPDITLKTSNNLATGGSISTGSSWGPTNRLYQRPHVCAPGGFVLSTSRSALNQGYAILSGSSMATPYISGVVALYLQKARAQNRIVTPAEIRIGLTTTAKALVFNDGTSANFNFLAPVAQQGGGMVDAYKFIYSNTVVDTDFLEFNDTQNFHASISFKITNRGAATANYQLTSIAGATAYTTMENSTIPQTFPPTMVQSYASVSIDPSNLTIKSGQSKRVVVRVVPPIGLDAPRIPVYGGWIKIARDADQDNLKIPYMGIATKIKDATVTNFEQGYPKLTSSLVNNPTDQPVLAWGLVLASGTVRIDVVSVSDPAANDVRIFNADNIIGSVPGYPSYWNPRSPQDQDTQVSWDGTVVKYEGLSPVAVPAGTYKFIYRALKMNGRNETGRDYERWVSPNFVWSLS</sequence>
<evidence type="ECO:0000256" key="4">
    <source>
        <dbReference type="ARBA" id="ARBA00022670"/>
    </source>
</evidence>
<dbReference type="PROSITE" id="PS00136">
    <property type="entry name" value="SUBTILASE_ASP"/>
    <property type="match status" value="1"/>
</dbReference>
<gene>
    <name evidence="14" type="ORF">TWF718_009663</name>
</gene>
<evidence type="ECO:0000259" key="12">
    <source>
        <dbReference type="Pfam" id="PF02225"/>
    </source>
</evidence>
<evidence type="ECO:0000256" key="2">
    <source>
        <dbReference type="ARBA" id="ARBA00022512"/>
    </source>
</evidence>
<proteinExistence type="inferred from homology"/>
<accession>A0AAN8MKJ9</accession>
<feature type="signal peptide" evidence="10">
    <location>
        <begin position="1"/>
        <end position="18"/>
    </location>
</feature>
<keyword evidence="7 9" id="KW-0720">Serine protease</keyword>
<dbReference type="InterPro" id="IPR003137">
    <property type="entry name" value="PA_domain"/>
</dbReference>
<evidence type="ECO:0000256" key="5">
    <source>
        <dbReference type="ARBA" id="ARBA00022729"/>
    </source>
</evidence>
<dbReference type="InterPro" id="IPR022398">
    <property type="entry name" value="Peptidase_S8_His-AS"/>
</dbReference>
<feature type="chain" id="PRO_5043017880" evidence="10">
    <location>
        <begin position="19"/>
        <end position="862"/>
    </location>
</feature>